<dbReference type="AlphaFoldDB" id="A0A344PLM4"/>
<evidence type="ECO:0000256" key="1">
    <source>
        <dbReference type="SAM" id="MobiDB-lite"/>
    </source>
</evidence>
<gene>
    <name evidence="2" type="ORF">DRW48_11715</name>
</gene>
<evidence type="ECO:0000313" key="3">
    <source>
        <dbReference type="Proteomes" id="UP000252023"/>
    </source>
</evidence>
<name>A0A344PLM4_9RHOB</name>
<dbReference type="Proteomes" id="UP000252023">
    <property type="component" value="Chromosome"/>
</dbReference>
<accession>A0A344PLM4</accession>
<reference evidence="3" key="1">
    <citation type="submission" date="2018-07" db="EMBL/GenBank/DDBJ databases">
        <title>Genome sequencing of Paracoccus sp. SC2-6.</title>
        <authorList>
            <person name="Heo J."/>
            <person name="Kim S.-J."/>
            <person name="Kwon S.-W."/>
        </authorList>
    </citation>
    <scope>NUCLEOTIDE SEQUENCE [LARGE SCALE GENOMIC DNA]</scope>
    <source>
        <strain evidence="3">SC2-6</strain>
    </source>
</reference>
<evidence type="ECO:0000313" key="2">
    <source>
        <dbReference type="EMBL" id="AXC50279.1"/>
    </source>
</evidence>
<feature type="compositionally biased region" description="Low complexity" evidence="1">
    <location>
        <begin position="111"/>
        <end position="124"/>
    </location>
</feature>
<proteinExistence type="predicted"/>
<keyword evidence="3" id="KW-1185">Reference proteome</keyword>
<dbReference type="RefSeq" id="WP_114076597.1">
    <property type="nucleotide sequence ID" value="NZ_CP030918.1"/>
</dbReference>
<sequence length="196" mass="20377">MTKLSDTQLVILSAAAQREDRNVLPLPGSLRGGAAAKVVGALLKRGLIAETTSDSRAKADAALNRIWRNDEDGNAILLHITDAGLAAIGVEPESGDSAPTGAEEAPSAETPQDAPAAAGPAPKARTPRTGTKQAKLIEMLRTEGGATIDEMVAALDWRPHTVRGALAGALKKKLGLTVTSEKVEGRGRCYRIEDAV</sequence>
<organism evidence="2 3">
    <name type="scientific">Paracoccus suum</name>
    <dbReference type="NCBI Taxonomy" id="2259340"/>
    <lineage>
        <taxon>Bacteria</taxon>
        <taxon>Pseudomonadati</taxon>
        <taxon>Pseudomonadota</taxon>
        <taxon>Alphaproteobacteria</taxon>
        <taxon>Rhodobacterales</taxon>
        <taxon>Paracoccaceae</taxon>
        <taxon>Paracoccus</taxon>
    </lineage>
</organism>
<dbReference type="InterPro" id="IPR021880">
    <property type="entry name" value="DUF3489"/>
</dbReference>
<dbReference type="OrthoDB" id="7206991at2"/>
<dbReference type="KEGG" id="pars:DRW48_11715"/>
<feature type="region of interest" description="Disordered" evidence="1">
    <location>
        <begin position="90"/>
        <end position="132"/>
    </location>
</feature>
<dbReference type="EMBL" id="CP030918">
    <property type="protein sequence ID" value="AXC50279.1"/>
    <property type="molecule type" value="Genomic_DNA"/>
</dbReference>
<dbReference type="Pfam" id="PF11994">
    <property type="entry name" value="DUF3489"/>
    <property type="match status" value="1"/>
</dbReference>
<protein>
    <submittedName>
        <fullName evidence="2">DUF3489 domain-containing protein</fullName>
    </submittedName>
</protein>